<sequence length="127" mass="14577">MSLGLPVIVGSYACIVGGCWDVFGSFPTYLTKHEWSILGRRPMQDVVSKYSNFFKHMVSDYPNGEIQNHYEQEYDIMDGRRIFPHWPRLGDELCGKHPHARGQDVLQDLSHVLLQTQKIASKIEPTD</sequence>
<proteinExistence type="predicted"/>
<dbReference type="GO" id="GO:0032259">
    <property type="term" value="P:methylation"/>
    <property type="evidence" value="ECO:0007669"/>
    <property type="project" value="UniProtKB-KW"/>
</dbReference>
<gene>
    <name evidence="1" type="ORF">CT0861_13183</name>
</gene>
<protein>
    <submittedName>
        <fullName evidence="1">Sterigmatocystin 8-O-methyltransferase</fullName>
    </submittedName>
</protein>
<dbReference type="GO" id="GO:0008168">
    <property type="term" value="F:methyltransferase activity"/>
    <property type="evidence" value="ECO:0007669"/>
    <property type="project" value="UniProtKB-KW"/>
</dbReference>
<organism evidence="1 2">
    <name type="scientific">Colletotrichum tofieldiae</name>
    <dbReference type="NCBI Taxonomy" id="708197"/>
    <lineage>
        <taxon>Eukaryota</taxon>
        <taxon>Fungi</taxon>
        <taxon>Dikarya</taxon>
        <taxon>Ascomycota</taxon>
        <taxon>Pezizomycotina</taxon>
        <taxon>Sordariomycetes</taxon>
        <taxon>Hypocreomycetidae</taxon>
        <taxon>Glomerellales</taxon>
        <taxon>Glomerellaceae</taxon>
        <taxon>Colletotrichum</taxon>
        <taxon>Colletotrichum spaethianum species complex</taxon>
    </lineage>
</organism>
<dbReference type="Proteomes" id="UP000076552">
    <property type="component" value="Unassembled WGS sequence"/>
</dbReference>
<dbReference type="STRING" id="708197.A0A166W6T0"/>
<comment type="caution">
    <text evidence="1">The sequence shown here is derived from an EMBL/GenBank/DDBJ whole genome shotgun (WGS) entry which is preliminary data.</text>
</comment>
<evidence type="ECO:0000313" key="2">
    <source>
        <dbReference type="Proteomes" id="UP000076552"/>
    </source>
</evidence>
<accession>A0A166W6T0</accession>
<keyword evidence="2" id="KW-1185">Reference proteome</keyword>
<keyword evidence="1" id="KW-0489">Methyltransferase</keyword>
<reference evidence="1 2" key="1">
    <citation type="submission" date="2015-06" db="EMBL/GenBank/DDBJ databases">
        <title>Survival trade-offs in plant roots during colonization by closely related pathogenic and mutualistic fungi.</title>
        <authorList>
            <person name="Hacquard S."/>
            <person name="Kracher B."/>
            <person name="Hiruma K."/>
            <person name="Weinman A."/>
            <person name="Muench P."/>
            <person name="Garrido Oter R."/>
            <person name="Ver Loren van Themaat E."/>
            <person name="Dallerey J.-F."/>
            <person name="Damm U."/>
            <person name="Henrissat B."/>
            <person name="Lespinet O."/>
            <person name="Thon M."/>
            <person name="Kemen E."/>
            <person name="McHardy A.C."/>
            <person name="Schulze-Lefert P."/>
            <person name="O'Connell R.J."/>
        </authorList>
    </citation>
    <scope>NUCLEOTIDE SEQUENCE [LARGE SCALE GENOMIC DNA]</scope>
    <source>
        <strain evidence="1 2">0861</strain>
    </source>
</reference>
<dbReference type="EMBL" id="LFIV01000024">
    <property type="protein sequence ID" value="KZL75381.1"/>
    <property type="molecule type" value="Genomic_DNA"/>
</dbReference>
<evidence type="ECO:0000313" key="1">
    <source>
        <dbReference type="EMBL" id="KZL75381.1"/>
    </source>
</evidence>
<keyword evidence="1" id="KW-0808">Transferase</keyword>
<name>A0A166W6T0_9PEZI</name>
<dbReference type="AlphaFoldDB" id="A0A166W6T0"/>